<keyword evidence="1" id="KW-0223">Dioxygenase</keyword>
<dbReference type="OrthoDB" id="7359449at2"/>
<sequence length="254" mass="28392">MKYEQQREQFQREGYAVFERVLEGELLDILRAQCGRMVEREDARLDALGVDVDGITHRGNRYFAGECQRVQPELREMLFSDVMADICRATIGDDAYFFYDQYVVKGAGGGMSFSWHQDSGYVVGNGGPPDHKPYLTCWCTLDDTTIENGTVRVLPFSQVPATREGIVPHVRQPGTNDLVGWTGDEEGVVVEVPAGSVVAFSSLLLHATGANRTDRMRRVYLAQYSPEVILNPGTKQLRRNAIPVLRNGKQVTFA</sequence>
<dbReference type="SUPFAM" id="SSF51197">
    <property type="entry name" value="Clavaminate synthase-like"/>
    <property type="match status" value="1"/>
</dbReference>
<proteinExistence type="predicted"/>
<evidence type="ECO:0000313" key="2">
    <source>
        <dbReference type="Proteomes" id="UP000234752"/>
    </source>
</evidence>
<dbReference type="Pfam" id="PF05721">
    <property type="entry name" value="PhyH"/>
    <property type="match status" value="1"/>
</dbReference>
<reference evidence="1 2" key="1">
    <citation type="submission" date="2017-12" db="EMBL/GenBank/DDBJ databases">
        <title>Genomes of bacteria within cyanobacterial aggregates.</title>
        <authorList>
            <person name="Cai H."/>
        </authorList>
    </citation>
    <scope>NUCLEOTIDE SEQUENCE [LARGE SCALE GENOMIC DNA]</scope>
    <source>
        <strain evidence="1 2">TH16</strain>
    </source>
</reference>
<dbReference type="PANTHER" id="PTHR20883:SF46">
    <property type="entry name" value="PHYTANOYL-COA HYDROXYLASE"/>
    <property type="match status" value="1"/>
</dbReference>
<keyword evidence="2" id="KW-1185">Reference proteome</keyword>
<dbReference type="GO" id="GO:0005506">
    <property type="term" value="F:iron ion binding"/>
    <property type="evidence" value="ECO:0007669"/>
    <property type="project" value="UniProtKB-ARBA"/>
</dbReference>
<evidence type="ECO:0000313" key="1">
    <source>
        <dbReference type="EMBL" id="AUN31581.1"/>
    </source>
</evidence>
<dbReference type="Gene3D" id="2.60.120.620">
    <property type="entry name" value="q2cbj1_9rhob like domain"/>
    <property type="match status" value="1"/>
</dbReference>
<protein>
    <submittedName>
        <fullName evidence="1">Phytanoyl-CoA dioxygenase</fullName>
    </submittedName>
</protein>
<dbReference type="InterPro" id="IPR008775">
    <property type="entry name" value="Phytyl_CoA_dOase-like"/>
</dbReference>
<dbReference type="EMBL" id="CP025611">
    <property type="protein sequence ID" value="AUN31581.1"/>
    <property type="molecule type" value="Genomic_DNA"/>
</dbReference>
<gene>
    <name evidence="1" type="ORF">C0V82_01390</name>
</gene>
<dbReference type="AlphaFoldDB" id="A0A2K9NEL1"/>
<dbReference type="PANTHER" id="PTHR20883">
    <property type="entry name" value="PHYTANOYL-COA DIOXYGENASE DOMAIN CONTAINING 1"/>
    <property type="match status" value="1"/>
</dbReference>
<dbReference type="KEGG" id="ncb:C0V82_01390"/>
<keyword evidence="1" id="KW-0560">Oxidoreductase</keyword>
<name>A0A2K9NEL1_9PROT</name>
<organism evidence="1 2">
    <name type="scientific">Niveispirillum cyanobacteriorum</name>
    <dbReference type="NCBI Taxonomy" id="1612173"/>
    <lineage>
        <taxon>Bacteria</taxon>
        <taxon>Pseudomonadati</taxon>
        <taxon>Pseudomonadota</taxon>
        <taxon>Alphaproteobacteria</taxon>
        <taxon>Rhodospirillales</taxon>
        <taxon>Azospirillaceae</taxon>
        <taxon>Niveispirillum</taxon>
    </lineage>
</organism>
<accession>A0A2K9NEL1</accession>
<dbReference type="Proteomes" id="UP000234752">
    <property type="component" value="Chromosome eg_1"/>
</dbReference>
<dbReference type="GO" id="GO:0016706">
    <property type="term" value="F:2-oxoglutarate-dependent dioxygenase activity"/>
    <property type="evidence" value="ECO:0007669"/>
    <property type="project" value="UniProtKB-ARBA"/>
</dbReference>